<dbReference type="Proteomes" id="UP000054567">
    <property type="component" value="Unassembled WGS sequence"/>
</dbReference>
<gene>
    <name evidence="1" type="ORF">CPAG_00674</name>
</gene>
<dbReference type="VEuPathDB" id="FungiDB:CPAG_00674"/>
<evidence type="ECO:0000313" key="1">
    <source>
        <dbReference type="EMBL" id="KMM64322.1"/>
    </source>
</evidence>
<dbReference type="AlphaFoldDB" id="A0A0J6HZB3"/>
<organism evidence="1 2">
    <name type="scientific">Coccidioides posadasii RMSCC 3488</name>
    <dbReference type="NCBI Taxonomy" id="454284"/>
    <lineage>
        <taxon>Eukaryota</taxon>
        <taxon>Fungi</taxon>
        <taxon>Dikarya</taxon>
        <taxon>Ascomycota</taxon>
        <taxon>Pezizomycotina</taxon>
        <taxon>Eurotiomycetes</taxon>
        <taxon>Eurotiomycetidae</taxon>
        <taxon>Onygenales</taxon>
        <taxon>Onygenaceae</taxon>
        <taxon>Coccidioides</taxon>
    </lineage>
</organism>
<dbReference type="EMBL" id="DS268109">
    <property type="protein sequence ID" value="KMM64322.1"/>
    <property type="molecule type" value="Genomic_DNA"/>
</dbReference>
<evidence type="ECO:0000313" key="2">
    <source>
        <dbReference type="Proteomes" id="UP000054567"/>
    </source>
</evidence>
<sequence>MTFWSLPGPAAGQPRSVSPCGYEDCVQTPMIDAIIASGLSSQMEGGHATRGARECRVAFLFPDARVVMNSAMTRKLRCVSCQRVVHEAFLFRLPGNHKAVPSEPIGAVRQAPLGLHEAIRDTNKRGPSHTASNSSAWSLDPECRLFIVKASLCTWLAAVDFNNHVLRMYMHHPAITLKKWTGFCPFTSLCTLTPLDKLRRTAGMINAEITLKGHF</sequence>
<name>A0A0J6HZB3_COCPO</name>
<reference evidence="1 2" key="1">
    <citation type="submission" date="2007-06" db="EMBL/GenBank/DDBJ databases">
        <title>The Genome Sequence of Coccidioides posadasii RMSCC_3488.</title>
        <authorList>
            <consortium name="Coccidioides Genome Resources Consortium"/>
            <consortium name="The Broad Institute Genome Sequencing Platform"/>
            <person name="Henn M.R."/>
            <person name="Sykes S."/>
            <person name="Young S."/>
            <person name="Jaffe D."/>
            <person name="Berlin A."/>
            <person name="Alvarez P."/>
            <person name="Butler J."/>
            <person name="Gnerre S."/>
            <person name="Grabherr M."/>
            <person name="Mauceli E."/>
            <person name="Brockman W."/>
            <person name="Kodira C."/>
            <person name="Alvarado L."/>
            <person name="Zeng Q."/>
            <person name="Crawford M."/>
            <person name="Antoine C."/>
            <person name="Devon K."/>
            <person name="Galgiani J."/>
            <person name="Orsborn K."/>
            <person name="Lewis M.L."/>
            <person name="Nusbaum C."/>
            <person name="Galagan J."/>
            <person name="Birren B."/>
        </authorList>
    </citation>
    <scope>NUCLEOTIDE SEQUENCE [LARGE SCALE GENOMIC DNA]</scope>
    <source>
        <strain evidence="1 2">RMSCC 3488</strain>
    </source>
</reference>
<protein>
    <submittedName>
        <fullName evidence="1">Uncharacterized protein</fullName>
    </submittedName>
</protein>
<reference evidence="2" key="3">
    <citation type="journal article" date="2010" name="Genome Res.">
        <title>Population genomic sequencing of Coccidioides fungi reveals recent hybridization and transposon control.</title>
        <authorList>
            <person name="Neafsey D.E."/>
            <person name="Barker B.M."/>
            <person name="Sharpton T.J."/>
            <person name="Stajich J.E."/>
            <person name="Park D.J."/>
            <person name="Whiston E."/>
            <person name="Hung C.-Y."/>
            <person name="McMahan C."/>
            <person name="White J."/>
            <person name="Sykes S."/>
            <person name="Heiman D."/>
            <person name="Young S."/>
            <person name="Zeng Q."/>
            <person name="Abouelleil A."/>
            <person name="Aftuck L."/>
            <person name="Bessette D."/>
            <person name="Brown A."/>
            <person name="FitzGerald M."/>
            <person name="Lui A."/>
            <person name="Macdonald J.P."/>
            <person name="Priest M."/>
            <person name="Orbach M.J."/>
            <person name="Galgiani J.N."/>
            <person name="Kirkland T.N."/>
            <person name="Cole G.T."/>
            <person name="Birren B.W."/>
            <person name="Henn M.R."/>
            <person name="Taylor J.W."/>
            <person name="Rounsley S.D."/>
        </authorList>
    </citation>
    <scope>NUCLEOTIDE SEQUENCE [LARGE SCALE GENOMIC DNA]</scope>
    <source>
        <strain evidence="2">RMSCC 3488</strain>
    </source>
</reference>
<proteinExistence type="predicted"/>
<reference evidence="2" key="2">
    <citation type="journal article" date="2009" name="Genome Res.">
        <title>Comparative genomic analyses of the human fungal pathogens Coccidioides and their relatives.</title>
        <authorList>
            <person name="Sharpton T.J."/>
            <person name="Stajich J.E."/>
            <person name="Rounsley S.D."/>
            <person name="Gardner M.J."/>
            <person name="Wortman J.R."/>
            <person name="Jordar V.S."/>
            <person name="Maiti R."/>
            <person name="Kodira C.D."/>
            <person name="Neafsey D.E."/>
            <person name="Zeng Q."/>
            <person name="Hung C.-Y."/>
            <person name="McMahan C."/>
            <person name="Muszewska A."/>
            <person name="Grynberg M."/>
            <person name="Mandel M.A."/>
            <person name="Kellner E.M."/>
            <person name="Barker B.M."/>
            <person name="Galgiani J.N."/>
            <person name="Orbach M.J."/>
            <person name="Kirkland T.N."/>
            <person name="Cole G.T."/>
            <person name="Henn M.R."/>
            <person name="Birren B.W."/>
            <person name="Taylor J.W."/>
        </authorList>
    </citation>
    <scope>NUCLEOTIDE SEQUENCE [LARGE SCALE GENOMIC DNA]</scope>
    <source>
        <strain evidence="2">RMSCC 3488</strain>
    </source>
</reference>
<accession>A0A0J6HZB3</accession>